<dbReference type="AlphaFoldDB" id="A0A316F0R4"/>
<dbReference type="GeneID" id="98340178"/>
<dbReference type="RefSeq" id="WP_109581045.1">
    <property type="nucleotide sequence ID" value="NZ_CAJPUX010000001.1"/>
</dbReference>
<feature type="domain" description="HD" evidence="1">
    <location>
        <begin position="34"/>
        <end position="120"/>
    </location>
</feature>
<dbReference type="PANTHER" id="PTHR35569">
    <property type="entry name" value="CYANAMIDE HYDRATASE DDI2-RELATED"/>
    <property type="match status" value="1"/>
</dbReference>
<dbReference type="InterPro" id="IPR006674">
    <property type="entry name" value="HD_domain"/>
</dbReference>
<dbReference type="Proteomes" id="UP000245754">
    <property type="component" value="Unassembled WGS sequence"/>
</dbReference>
<protein>
    <submittedName>
        <fullName evidence="2">Metal dependent phosphohydrolase</fullName>
    </submittedName>
</protein>
<organism evidence="2 3">
    <name type="scientific">Cupriavidus plantarum</name>
    <dbReference type="NCBI Taxonomy" id="942865"/>
    <lineage>
        <taxon>Bacteria</taxon>
        <taxon>Pseudomonadati</taxon>
        <taxon>Pseudomonadota</taxon>
        <taxon>Betaproteobacteria</taxon>
        <taxon>Burkholderiales</taxon>
        <taxon>Burkholderiaceae</taxon>
        <taxon>Cupriavidus</taxon>
    </lineage>
</organism>
<comment type="caution">
    <text evidence="2">The sequence shown here is derived from an EMBL/GenBank/DDBJ whole genome shotgun (WGS) entry which is preliminary data.</text>
</comment>
<dbReference type="SUPFAM" id="SSF109604">
    <property type="entry name" value="HD-domain/PDEase-like"/>
    <property type="match status" value="1"/>
</dbReference>
<sequence length="213" mass="23369">MNPIVTIGGVAAPDSTLSRKAASLVKRVHADAMLHHVHRTWWFADLLGRKRGLTYDRETVYLASLLHDLGLTEDFMADQRFEVDGADAASRFLLSHGDSEARARIVWDAIALHSTAGIADRREPEVALVYLGAHADVMGLHLDEIAPSLVDDVLQQYPRVGFKAAFQAALAEVVRKKPHTAIGTGLADIGRRHVHDCQIPDVCDLLDHAPFDS</sequence>
<name>A0A316F0R4_9BURK</name>
<gene>
    <name evidence="2" type="ORF">C7419_1011190</name>
</gene>
<accession>A0A316F0R4</accession>
<keyword evidence="3" id="KW-1185">Reference proteome</keyword>
<reference evidence="2 3" key="1">
    <citation type="submission" date="2018-05" db="EMBL/GenBank/DDBJ databases">
        <title>Genomic Encyclopedia of Type Strains, Phase IV (KMG-V): Genome sequencing to study the core and pangenomes of soil and plant-associated prokaryotes.</title>
        <authorList>
            <person name="Whitman W."/>
        </authorList>
    </citation>
    <scope>NUCLEOTIDE SEQUENCE [LARGE SCALE GENOMIC DNA]</scope>
    <source>
        <strain evidence="2 3">SLV-132</strain>
    </source>
</reference>
<proteinExistence type="predicted"/>
<dbReference type="GO" id="GO:0016787">
    <property type="term" value="F:hydrolase activity"/>
    <property type="evidence" value="ECO:0007669"/>
    <property type="project" value="UniProtKB-KW"/>
</dbReference>
<keyword evidence="2" id="KW-0378">Hydrolase</keyword>
<dbReference type="Pfam" id="PF01966">
    <property type="entry name" value="HD"/>
    <property type="match status" value="1"/>
</dbReference>
<evidence type="ECO:0000313" key="3">
    <source>
        <dbReference type="Proteomes" id="UP000245754"/>
    </source>
</evidence>
<evidence type="ECO:0000313" key="2">
    <source>
        <dbReference type="EMBL" id="PWK37308.1"/>
    </source>
</evidence>
<dbReference type="PANTHER" id="PTHR35569:SF1">
    <property type="entry name" value="CYANAMIDE HYDRATASE DDI2-RELATED"/>
    <property type="match status" value="1"/>
</dbReference>
<evidence type="ECO:0000259" key="1">
    <source>
        <dbReference type="Pfam" id="PF01966"/>
    </source>
</evidence>
<dbReference type="EMBL" id="QGGT01000001">
    <property type="protein sequence ID" value="PWK37308.1"/>
    <property type="molecule type" value="Genomic_DNA"/>
</dbReference>
<dbReference type="Gene3D" id="1.10.3210.10">
    <property type="entry name" value="Hypothetical protein af1432"/>
    <property type="match status" value="1"/>
</dbReference>